<comment type="caution">
    <text evidence="4">The sequence shown here is derived from an EMBL/GenBank/DDBJ whole genome shotgun (WGS) entry which is preliminary data.</text>
</comment>
<accession>A0A078QXJ2</accession>
<dbReference type="AlphaFoldDB" id="A0A078QXJ2"/>
<dbReference type="PANTHER" id="PTHR30576:SF0">
    <property type="entry name" value="UNDECAPRENYL-PHOSPHATE N-ACETYLGALACTOSAMINYL 1-PHOSPHATE TRANSFERASE-RELATED"/>
    <property type="match status" value="1"/>
</dbReference>
<dbReference type="InterPro" id="IPR003362">
    <property type="entry name" value="Bact_transf"/>
</dbReference>
<feature type="domain" description="Bacterial sugar transferase" evidence="3">
    <location>
        <begin position="87"/>
        <end position="272"/>
    </location>
</feature>
<evidence type="ECO:0000256" key="2">
    <source>
        <dbReference type="SAM" id="Phobius"/>
    </source>
</evidence>
<keyword evidence="2" id="KW-0472">Membrane</keyword>
<reference evidence="4 5" key="1">
    <citation type="submission" date="2014-04" db="EMBL/GenBank/DDBJ databases">
        <authorList>
            <person name="Sears C."/>
            <person name="Carroll K."/>
            <person name="Sack B.R."/>
            <person name="Qadri F."/>
            <person name="Myers L.L."/>
            <person name="Chung G.-T."/>
            <person name="Escheverria P."/>
            <person name="Fraser C.M."/>
            <person name="Sadzewicz L."/>
            <person name="Shefchek K.A."/>
            <person name="Tallon L."/>
            <person name="Das S.P."/>
            <person name="Daugherty S."/>
            <person name="Mongodin E.F."/>
        </authorList>
    </citation>
    <scope>NUCLEOTIDE SEQUENCE [LARGE SCALE GENOMIC DNA]</scope>
    <source>
        <strain evidence="5">3775 SL(B) 10 (iv)</strain>
    </source>
</reference>
<dbReference type="PATRIC" id="fig|1339350.3.peg.3331"/>
<gene>
    <name evidence="4" type="ORF">M097_3493</name>
</gene>
<evidence type="ECO:0000313" key="4">
    <source>
        <dbReference type="EMBL" id="KDS27810.1"/>
    </source>
</evidence>
<name>A0A078QXJ2_PHOVU</name>
<comment type="similarity">
    <text evidence="1">Belongs to the bacterial sugar transferase family.</text>
</comment>
<dbReference type="GO" id="GO:0016780">
    <property type="term" value="F:phosphotransferase activity, for other substituted phosphate groups"/>
    <property type="evidence" value="ECO:0007669"/>
    <property type="project" value="TreeGrafter"/>
</dbReference>
<organism evidence="4 5">
    <name type="scientific">Phocaeicola vulgatus str. 3775 SL</name>
    <name type="common">B</name>
    <name type="synonym">iv</name>
    <dbReference type="NCBI Taxonomy" id="1339350"/>
    <lineage>
        <taxon>Bacteria</taxon>
        <taxon>Pseudomonadati</taxon>
        <taxon>Bacteroidota</taxon>
        <taxon>Bacteroidia</taxon>
        <taxon>Bacteroidales</taxon>
        <taxon>Bacteroidaceae</taxon>
        <taxon>Phocaeicola</taxon>
    </lineage>
</organism>
<dbReference type="Pfam" id="PF02397">
    <property type="entry name" value="Bac_transf"/>
    <property type="match status" value="1"/>
</dbReference>
<proteinExistence type="inferred from homology"/>
<evidence type="ECO:0000256" key="1">
    <source>
        <dbReference type="ARBA" id="ARBA00006464"/>
    </source>
</evidence>
<keyword evidence="2" id="KW-0812">Transmembrane</keyword>
<sequence>MPCTITSNESVIPLLQNAIEVASQTDTYISLRMPDAINTDAYTKWVNKLKDGISNNDEIIVTTHVSKYVPKDSFIPDGMSAFARNVKRIGDFILSLIALVVFSPLFLICYIAIRREDGGSAIFKQERIGRFGRPFYIYKFRSMCLDAEKFGPQLSHSGGDNDPRLTKTGRFIRAHHLDELPQLYNVLRGDMAFIGPRPERKFYIDQILEHDARYTYLYQIRPGVTSYATLYNGYTDTMEKMLRRLEYDLYYLGHRSWLFDFKILLNTFCSIVFGKKF</sequence>
<dbReference type="PANTHER" id="PTHR30576">
    <property type="entry name" value="COLANIC BIOSYNTHESIS UDP-GLUCOSE LIPID CARRIER TRANSFERASE"/>
    <property type="match status" value="1"/>
</dbReference>
<evidence type="ECO:0000259" key="3">
    <source>
        <dbReference type="Pfam" id="PF02397"/>
    </source>
</evidence>
<dbReference type="EMBL" id="JNHI01000028">
    <property type="protein sequence ID" value="KDS27810.1"/>
    <property type="molecule type" value="Genomic_DNA"/>
</dbReference>
<keyword evidence="4" id="KW-0808">Transferase</keyword>
<protein>
    <submittedName>
        <fullName evidence="4">Bacterial sugar transferase family protein</fullName>
    </submittedName>
</protein>
<feature type="transmembrane region" description="Helical" evidence="2">
    <location>
        <begin position="92"/>
        <end position="113"/>
    </location>
</feature>
<keyword evidence="2" id="KW-1133">Transmembrane helix</keyword>
<evidence type="ECO:0000313" key="5">
    <source>
        <dbReference type="Proteomes" id="UP000028134"/>
    </source>
</evidence>
<dbReference type="Proteomes" id="UP000028134">
    <property type="component" value="Unassembled WGS sequence"/>
</dbReference>